<keyword evidence="1" id="KW-0732">Signal</keyword>
<evidence type="ECO:0000313" key="3">
    <source>
        <dbReference type="Proteomes" id="UP000238954"/>
    </source>
</evidence>
<dbReference type="AlphaFoldDB" id="A0A2S8B850"/>
<feature type="chain" id="PRO_5015565436" description="Spore coat protein U domain-containing protein" evidence="1">
    <location>
        <begin position="19"/>
        <end position="138"/>
    </location>
</feature>
<sequence length="138" mass="14349">MITSGALLSVVVAGPALAAAASEVATFRLTAVVKTVCRLEFNGMSAPQSTDIVELGQLMQLCNSRSGYRVTMSHPANMGGATLVLGGQTIPLSNGNETVIVDENHAALRVSDAELHLNNAQAPLSSLSFRIEPKGAIF</sequence>
<dbReference type="EMBL" id="PHFW01000002">
    <property type="protein sequence ID" value="PQM28584.1"/>
    <property type="molecule type" value="Genomic_DNA"/>
</dbReference>
<evidence type="ECO:0000313" key="2">
    <source>
        <dbReference type="EMBL" id="PQM28584.1"/>
    </source>
</evidence>
<evidence type="ECO:0008006" key="4">
    <source>
        <dbReference type="Google" id="ProtNLM"/>
    </source>
</evidence>
<reference evidence="3" key="1">
    <citation type="submission" date="2017-11" db="EMBL/GenBank/DDBJ databases">
        <title>The complete genome sequence of Sphingopyxis pomeranensis sp. nov. strain WS5A3p.</title>
        <authorList>
            <person name="Kaminski M.A."/>
        </authorList>
    </citation>
    <scope>NUCLEOTIDE SEQUENCE [LARGE SCALE GENOMIC DNA]</scope>
    <source>
        <strain evidence="3">WS5A3p</strain>
    </source>
</reference>
<feature type="signal peptide" evidence="1">
    <location>
        <begin position="1"/>
        <end position="18"/>
    </location>
</feature>
<proteinExistence type="predicted"/>
<organism evidence="2 3">
    <name type="scientific">Sphingopyxis lindanitolerans</name>
    <dbReference type="NCBI Taxonomy" id="2054227"/>
    <lineage>
        <taxon>Bacteria</taxon>
        <taxon>Pseudomonadati</taxon>
        <taxon>Pseudomonadota</taxon>
        <taxon>Alphaproteobacteria</taxon>
        <taxon>Sphingomonadales</taxon>
        <taxon>Sphingomonadaceae</taxon>
        <taxon>Sphingopyxis</taxon>
    </lineage>
</organism>
<name>A0A2S8B850_9SPHN</name>
<comment type="caution">
    <text evidence="2">The sequence shown here is derived from an EMBL/GenBank/DDBJ whole genome shotgun (WGS) entry which is preliminary data.</text>
</comment>
<evidence type="ECO:0000256" key="1">
    <source>
        <dbReference type="SAM" id="SignalP"/>
    </source>
</evidence>
<dbReference type="Proteomes" id="UP000238954">
    <property type="component" value="Chromosome"/>
</dbReference>
<gene>
    <name evidence="2" type="ORF">CVO77_09075</name>
</gene>
<accession>A0A2S8B850</accession>
<protein>
    <recommendedName>
        <fullName evidence="4">Spore coat protein U domain-containing protein</fullName>
    </recommendedName>
</protein>
<keyword evidence="3" id="KW-1185">Reference proteome</keyword>